<feature type="transmembrane region" description="Helical" evidence="7">
    <location>
        <begin position="12"/>
        <end position="34"/>
    </location>
</feature>
<gene>
    <name evidence="9" type="primary">LOC109488244</name>
</gene>
<dbReference type="AlphaFoldDB" id="A0A6P5B0F6"/>
<dbReference type="PANTHER" id="PTHR23320">
    <property type="entry name" value="MEMBRANE-SPANNING 4-DOMAINS SUBFAMILY A MS4A -RELATED"/>
    <property type="match status" value="1"/>
</dbReference>
<evidence type="ECO:0000256" key="1">
    <source>
        <dbReference type="ARBA" id="ARBA00004141"/>
    </source>
</evidence>
<feature type="region of interest" description="Disordered" evidence="6">
    <location>
        <begin position="215"/>
        <end position="237"/>
    </location>
</feature>
<feature type="transmembrane region" description="Helical" evidence="7">
    <location>
        <begin position="46"/>
        <end position="63"/>
    </location>
</feature>
<feature type="compositionally biased region" description="Pro residues" evidence="6">
    <location>
        <begin position="478"/>
        <end position="495"/>
    </location>
</feature>
<sequence>MCKNNGQALTGLGITLAVLGSISVILGVAAAAAFSWDGISRICAPLWAGGFVILTGAMGIMAGRNFGRQDGRANGYIPAFMALSIVGIFVTIAQQSVNGAGGSYLGWCFVDSVRDAVNKHHGDQSAASWCQAAASMHWACIAFGFIEMVLCFASSIVGCVVGGCNCCAPQPPPQGVIVMQAPPNPNMAATAVPNAYAYPQAGYVQQPGGAPPAYVPAPAQQSPPYPNEQKTQKPPTVLGLGKNPKLATMCKNNGHVMFGLGVTLVILGSLSTVLGIAAAAAFQRDYYSRISGPIWAGVFVVITGAMGIMAGRNFKREGAPVGFTPAFLTLSIIGIFVALAQVSVCGAAAAWSCVVVGLEQEISNALDNIFVTKSYNSWDDSYVKSASDGDYIGYSYCSAMVALHYTCLALGLLEMVLCFASSIVGCVVGCACCDQQPGPSVVIMQPSNLPYAQMPSTVNNPAMPGAYPQAAYIQQLSGPPPAYLPPPGQQSPPYPAGEQAPAPADPAVAVKAQPV</sequence>
<feature type="compositionally biased region" description="Low complexity" evidence="6">
    <location>
        <begin position="500"/>
        <end position="515"/>
    </location>
</feature>
<evidence type="ECO:0000256" key="4">
    <source>
        <dbReference type="ARBA" id="ARBA00022989"/>
    </source>
</evidence>
<dbReference type="KEGG" id="bbel:109488244"/>
<feature type="transmembrane region" description="Helical" evidence="7">
    <location>
        <begin position="391"/>
        <end position="413"/>
    </location>
</feature>
<name>A0A6P5B0F6_BRABE</name>
<feature type="transmembrane region" description="Helical" evidence="7">
    <location>
        <begin position="294"/>
        <end position="314"/>
    </location>
</feature>
<dbReference type="OrthoDB" id="10052642at2759"/>
<comment type="similarity">
    <text evidence="2">Belongs to the MS4A family.</text>
</comment>
<feature type="compositionally biased region" description="Pro residues" evidence="6">
    <location>
        <begin position="215"/>
        <end position="226"/>
    </location>
</feature>
<dbReference type="InterPro" id="IPR030417">
    <property type="entry name" value="MS4A"/>
</dbReference>
<evidence type="ECO:0000256" key="7">
    <source>
        <dbReference type="SAM" id="Phobius"/>
    </source>
</evidence>
<comment type="subcellular location">
    <subcellularLocation>
        <location evidence="1">Membrane</location>
        <topology evidence="1">Multi-pass membrane protein</topology>
    </subcellularLocation>
</comment>
<dbReference type="GeneID" id="109488244"/>
<feature type="region of interest" description="Disordered" evidence="6">
    <location>
        <begin position="477"/>
        <end position="515"/>
    </location>
</feature>
<reference evidence="9" key="1">
    <citation type="submission" date="2025-08" db="UniProtKB">
        <authorList>
            <consortium name="RefSeq"/>
        </authorList>
    </citation>
    <scope>IDENTIFICATION</scope>
    <source>
        <tissue evidence="9">Gonad</tissue>
    </source>
</reference>
<evidence type="ECO:0000256" key="3">
    <source>
        <dbReference type="ARBA" id="ARBA00022692"/>
    </source>
</evidence>
<feature type="transmembrane region" description="Helical" evidence="7">
    <location>
        <begin position="256"/>
        <end position="282"/>
    </location>
</feature>
<evidence type="ECO:0000313" key="9">
    <source>
        <dbReference type="RefSeq" id="XP_019648016.1"/>
    </source>
</evidence>
<feature type="transmembrane region" description="Helical" evidence="7">
    <location>
        <begin position="75"/>
        <end position="97"/>
    </location>
</feature>
<dbReference type="Pfam" id="PF04103">
    <property type="entry name" value="CD20"/>
    <property type="match status" value="1"/>
</dbReference>
<keyword evidence="5 7" id="KW-0472">Membrane</keyword>
<feature type="transmembrane region" description="Helical" evidence="7">
    <location>
        <begin position="136"/>
        <end position="161"/>
    </location>
</feature>
<protein>
    <submittedName>
        <fullName evidence="9">Uncharacterized protein LOC109488244</fullName>
    </submittedName>
</protein>
<keyword evidence="3 7" id="KW-0812">Transmembrane</keyword>
<dbReference type="GO" id="GO:0016020">
    <property type="term" value="C:membrane"/>
    <property type="evidence" value="ECO:0007669"/>
    <property type="project" value="UniProtKB-SubCell"/>
</dbReference>
<evidence type="ECO:0000256" key="5">
    <source>
        <dbReference type="ARBA" id="ARBA00023136"/>
    </source>
</evidence>
<dbReference type="PANTHER" id="PTHR23320:SF165">
    <property type="entry name" value="MARVEL DOMAIN-CONTAINING PROTEIN"/>
    <property type="match status" value="1"/>
</dbReference>
<organism evidence="8 9">
    <name type="scientific">Branchiostoma belcheri</name>
    <name type="common">Amphioxus</name>
    <dbReference type="NCBI Taxonomy" id="7741"/>
    <lineage>
        <taxon>Eukaryota</taxon>
        <taxon>Metazoa</taxon>
        <taxon>Chordata</taxon>
        <taxon>Cephalochordata</taxon>
        <taxon>Leptocardii</taxon>
        <taxon>Amphioxiformes</taxon>
        <taxon>Branchiostomatidae</taxon>
        <taxon>Branchiostoma</taxon>
    </lineage>
</organism>
<keyword evidence="4 7" id="KW-1133">Transmembrane helix</keyword>
<keyword evidence="8" id="KW-1185">Reference proteome</keyword>
<evidence type="ECO:0000256" key="2">
    <source>
        <dbReference type="ARBA" id="ARBA00009565"/>
    </source>
</evidence>
<dbReference type="RefSeq" id="XP_019648016.1">
    <property type="nucleotide sequence ID" value="XM_019792457.1"/>
</dbReference>
<proteinExistence type="inferred from homology"/>
<evidence type="ECO:0000313" key="8">
    <source>
        <dbReference type="Proteomes" id="UP000515135"/>
    </source>
</evidence>
<evidence type="ECO:0000256" key="6">
    <source>
        <dbReference type="SAM" id="MobiDB-lite"/>
    </source>
</evidence>
<dbReference type="InterPro" id="IPR007237">
    <property type="entry name" value="CD20-like"/>
</dbReference>
<accession>A0A6P5B0F6</accession>
<feature type="transmembrane region" description="Helical" evidence="7">
    <location>
        <begin position="326"/>
        <end position="351"/>
    </location>
</feature>
<dbReference type="Proteomes" id="UP000515135">
    <property type="component" value="Unplaced"/>
</dbReference>